<accession>A0A1G4B7V8</accession>
<comment type="caution">
    <text evidence="2">The sequence shown here is derived from an EMBL/GenBank/DDBJ whole genome shotgun (WGS) entry which is preliminary data.</text>
</comment>
<reference evidence="2 3" key="1">
    <citation type="submission" date="2016-09" db="EMBL/GenBank/DDBJ databases">
        <authorList>
            <person name="Capua I."/>
            <person name="De Benedictis P."/>
            <person name="Joannis T."/>
            <person name="Lombin L.H."/>
            <person name="Cattoli G."/>
        </authorList>
    </citation>
    <scope>NUCLEOTIDE SEQUENCE [LARGE SCALE GENOMIC DNA]</scope>
    <source>
        <strain evidence="2 3">IMI 309357</strain>
    </source>
</reference>
<feature type="non-terminal residue" evidence="2">
    <location>
        <position position="1"/>
    </location>
</feature>
<protein>
    <submittedName>
        <fullName evidence="2">Uncharacterized protein</fullName>
    </submittedName>
</protein>
<keyword evidence="3" id="KW-1185">Reference proteome</keyword>
<proteinExistence type="predicted"/>
<dbReference type="Proteomes" id="UP000176998">
    <property type="component" value="Unassembled WGS sequence"/>
</dbReference>
<evidence type="ECO:0000256" key="1">
    <source>
        <dbReference type="SAM" id="MobiDB-lite"/>
    </source>
</evidence>
<dbReference type="RefSeq" id="XP_022474693.1">
    <property type="nucleotide sequence ID" value="XM_022618793.1"/>
</dbReference>
<gene>
    <name evidence="2" type="ORF">CORC01_07155</name>
</gene>
<dbReference type="EMBL" id="MJBS01000056">
    <property type="protein sequence ID" value="OHE97540.1"/>
    <property type="molecule type" value="Genomic_DNA"/>
</dbReference>
<feature type="compositionally biased region" description="Polar residues" evidence="1">
    <location>
        <begin position="156"/>
        <end position="167"/>
    </location>
</feature>
<evidence type="ECO:0000313" key="3">
    <source>
        <dbReference type="Proteomes" id="UP000176998"/>
    </source>
</evidence>
<name>A0A1G4B7V8_9PEZI</name>
<feature type="region of interest" description="Disordered" evidence="1">
    <location>
        <begin position="111"/>
        <end position="167"/>
    </location>
</feature>
<dbReference type="GeneID" id="34560303"/>
<dbReference type="OrthoDB" id="10565183at2759"/>
<organism evidence="2 3">
    <name type="scientific">Colletotrichum orchidophilum</name>
    <dbReference type="NCBI Taxonomy" id="1209926"/>
    <lineage>
        <taxon>Eukaryota</taxon>
        <taxon>Fungi</taxon>
        <taxon>Dikarya</taxon>
        <taxon>Ascomycota</taxon>
        <taxon>Pezizomycotina</taxon>
        <taxon>Sordariomycetes</taxon>
        <taxon>Hypocreomycetidae</taxon>
        <taxon>Glomerellales</taxon>
        <taxon>Glomerellaceae</taxon>
        <taxon>Colletotrichum</taxon>
    </lineage>
</organism>
<evidence type="ECO:0000313" key="2">
    <source>
        <dbReference type="EMBL" id="OHE97540.1"/>
    </source>
</evidence>
<dbReference type="AlphaFoldDB" id="A0A1G4B7V8"/>
<sequence length="167" mass="17850">CGLHLPSKGTAPQPTSACNPLGTLEPTFLSQALTRRSCRQTSANLSLSLSLSLSSSLRPPSSRHAKQSVQPGSLLGSFPCRLTADTAAEAHLHKPLVAYVQQRHFITRKPLLGLGQGHQTQAYPRRATTPHPKSSGEGTSTSLVKADRDPLYDLPNLTNSHNQPGCL</sequence>